<evidence type="ECO:0000313" key="2">
    <source>
        <dbReference type="EMBL" id="OAA84011.1"/>
    </source>
</evidence>
<organism evidence="2 3">
    <name type="scientific">Clostridium ljungdahlii</name>
    <dbReference type="NCBI Taxonomy" id="1538"/>
    <lineage>
        <taxon>Bacteria</taxon>
        <taxon>Bacillati</taxon>
        <taxon>Bacillota</taxon>
        <taxon>Clostridia</taxon>
        <taxon>Eubacteriales</taxon>
        <taxon>Clostridiaceae</taxon>
        <taxon>Clostridium</taxon>
    </lineage>
</organism>
<dbReference type="PATRIC" id="fig|1538.10.peg.3166"/>
<dbReference type="RefSeq" id="WP_063556456.1">
    <property type="nucleotide sequence ID" value="NZ_LITT01000046.1"/>
</dbReference>
<protein>
    <recommendedName>
        <fullName evidence="4">DUF2975 domain-containing protein</fullName>
    </recommendedName>
</protein>
<evidence type="ECO:0000256" key="1">
    <source>
        <dbReference type="SAM" id="Phobius"/>
    </source>
</evidence>
<keyword evidence="1" id="KW-0472">Membrane</keyword>
<evidence type="ECO:0008006" key="4">
    <source>
        <dbReference type="Google" id="ProtNLM"/>
    </source>
</evidence>
<reference evidence="2 3" key="1">
    <citation type="journal article" date="2015" name="Biotechnol. Bioeng.">
        <title>Genome sequence and phenotypic characterization of Caulobacter segnis.</title>
        <authorList>
            <person name="Patel S."/>
            <person name="Fletcher B."/>
            <person name="Scott D.C."/>
            <person name="Ely B."/>
        </authorList>
    </citation>
    <scope>NUCLEOTIDE SEQUENCE [LARGE SCALE GENOMIC DNA]</scope>
    <source>
        <strain evidence="2 3">ERI-2</strain>
    </source>
</reference>
<feature type="transmembrane region" description="Helical" evidence="1">
    <location>
        <begin position="21"/>
        <end position="50"/>
    </location>
</feature>
<dbReference type="OrthoDB" id="1931263at2"/>
<evidence type="ECO:0000313" key="3">
    <source>
        <dbReference type="Proteomes" id="UP000077407"/>
    </source>
</evidence>
<feature type="transmembrane region" description="Helical" evidence="1">
    <location>
        <begin position="62"/>
        <end position="86"/>
    </location>
</feature>
<comment type="caution">
    <text evidence="2">The sequence shown here is derived from an EMBL/GenBank/DDBJ whole genome shotgun (WGS) entry which is preliminary data.</text>
</comment>
<sequence length="178" mass="20793">MFCKRINLMEKLIVRFNGEKNFIISFLNVILNIAFVMSLICLICFFPFPLLVTLPVYAHTKLYITIKYCIFSELNVLMVSFIIYELKNIIERIRKDKIFIIENANGFTKTGVYVFLWGIVRQINYIVNGHYGMLFRFDNDGNLDIDIFIFIIIACISLVIGEVLRKAVKIKNENDLTI</sequence>
<accession>A0A168M296</accession>
<keyword evidence="1" id="KW-0812">Transmembrane</keyword>
<proteinExistence type="predicted"/>
<dbReference type="Pfam" id="PF11188">
    <property type="entry name" value="DUF2975"/>
    <property type="match status" value="1"/>
</dbReference>
<keyword evidence="1" id="KW-1133">Transmembrane helix</keyword>
<feature type="transmembrane region" description="Helical" evidence="1">
    <location>
        <begin position="147"/>
        <end position="164"/>
    </location>
</feature>
<dbReference type="InterPro" id="IPR021354">
    <property type="entry name" value="DUF2975"/>
</dbReference>
<dbReference type="EMBL" id="LITT01000046">
    <property type="protein sequence ID" value="OAA84011.1"/>
    <property type="molecule type" value="Genomic_DNA"/>
</dbReference>
<dbReference type="AlphaFoldDB" id="A0A168M296"/>
<dbReference type="Proteomes" id="UP000077407">
    <property type="component" value="Unassembled WGS sequence"/>
</dbReference>
<name>A0A168M296_9CLOT</name>
<feature type="transmembrane region" description="Helical" evidence="1">
    <location>
        <begin position="107"/>
        <end position="127"/>
    </location>
</feature>
<gene>
    <name evidence="2" type="ORF">WY13_03140</name>
</gene>